<name>A0AAF0FL71_9EURY</name>
<keyword evidence="2 6" id="KW-0863">Zinc-finger</keyword>
<dbReference type="GO" id="GO:0005840">
    <property type="term" value="C:ribosome"/>
    <property type="evidence" value="ECO:0007669"/>
    <property type="project" value="UniProtKB-KW"/>
</dbReference>
<dbReference type="KEGG" id="manq:L1994_10515"/>
<feature type="binding site" evidence="6">
    <location>
        <position position="32"/>
    </location>
    <ligand>
        <name>Zn(2+)</name>
        <dbReference type="ChEBI" id="CHEBI:29105"/>
    </ligand>
</feature>
<dbReference type="GeneID" id="79950835"/>
<comment type="cofactor">
    <cofactor evidence="6">
        <name>Zn(2+)</name>
        <dbReference type="ChEBI" id="CHEBI:29105"/>
    </cofactor>
    <text evidence="6">Binds 1 zinc ion per subunit.</text>
</comment>
<evidence type="ECO:0000313" key="8">
    <source>
        <dbReference type="EMBL" id="WFN36558.1"/>
    </source>
</evidence>
<dbReference type="EMBL" id="CP091092">
    <property type="protein sequence ID" value="WFN36558.1"/>
    <property type="molecule type" value="Genomic_DNA"/>
</dbReference>
<sequence>MAAKKQQTKSAVKRSSMYKVEGDKAVAQRRNCPRCGPGVFMAQHSDRVACGKCGYTEFNK</sequence>
<feature type="binding site" evidence="6">
    <location>
        <position position="35"/>
    </location>
    <ligand>
        <name>Zn(2+)</name>
        <dbReference type="ChEBI" id="CHEBI:29105"/>
    </ligand>
</feature>
<evidence type="ECO:0000259" key="7">
    <source>
        <dbReference type="SMART" id="SM01402"/>
    </source>
</evidence>
<keyword evidence="3 6" id="KW-0862">Zinc</keyword>
<evidence type="ECO:0000256" key="6">
    <source>
        <dbReference type="HAMAP-Rule" id="MF_00777"/>
    </source>
</evidence>
<dbReference type="Proteomes" id="UP001218895">
    <property type="component" value="Chromosome"/>
</dbReference>
<organism evidence="8 9">
    <name type="scientific">Methanomicrobium antiquum</name>
    <dbReference type="NCBI Taxonomy" id="487686"/>
    <lineage>
        <taxon>Archaea</taxon>
        <taxon>Methanobacteriati</taxon>
        <taxon>Methanobacteriota</taxon>
        <taxon>Stenosarchaea group</taxon>
        <taxon>Methanomicrobia</taxon>
        <taxon>Methanomicrobiales</taxon>
        <taxon>Methanomicrobiaceae</taxon>
        <taxon>Methanomicrobium</taxon>
    </lineage>
</organism>
<dbReference type="NCBIfam" id="NF001669">
    <property type="entry name" value="PRK00432.1"/>
    <property type="match status" value="1"/>
</dbReference>
<dbReference type="GO" id="GO:0006412">
    <property type="term" value="P:translation"/>
    <property type="evidence" value="ECO:0007669"/>
    <property type="project" value="UniProtKB-UniRule"/>
</dbReference>
<dbReference type="SUPFAM" id="SSF57829">
    <property type="entry name" value="Zn-binding ribosomal proteins"/>
    <property type="match status" value="1"/>
</dbReference>
<dbReference type="Pfam" id="PF01599">
    <property type="entry name" value="Ribosomal_S27"/>
    <property type="match status" value="1"/>
</dbReference>
<comment type="similarity">
    <text evidence="6">Belongs to the eukaryotic ribosomal protein eS31 family.</text>
</comment>
<gene>
    <name evidence="6" type="primary">rps27ae</name>
    <name evidence="8" type="ORF">L1994_10515</name>
</gene>
<keyword evidence="9" id="KW-1185">Reference proteome</keyword>
<dbReference type="InterPro" id="IPR038582">
    <property type="entry name" value="Ribosomal_eS31_euk-type_sf"/>
</dbReference>
<keyword evidence="5 6" id="KW-0687">Ribonucleoprotein</keyword>
<dbReference type="GO" id="GO:0003735">
    <property type="term" value="F:structural constituent of ribosome"/>
    <property type="evidence" value="ECO:0007669"/>
    <property type="project" value="InterPro"/>
</dbReference>
<comment type="caution">
    <text evidence="6">Lacks conserved residue(s) required for the propagation of feature annotation.</text>
</comment>
<protein>
    <recommendedName>
        <fullName evidence="6">Small ribosomal subunit protein eS31</fullName>
    </recommendedName>
</protein>
<dbReference type="Gene3D" id="6.20.50.150">
    <property type="match status" value="1"/>
</dbReference>
<evidence type="ECO:0000256" key="3">
    <source>
        <dbReference type="ARBA" id="ARBA00022833"/>
    </source>
</evidence>
<dbReference type="InterPro" id="IPR002906">
    <property type="entry name" value="Ribosomal_eS31"/>
</dbReference>
<keyword evidence="4 6" id="KW-0689">Ribosomal protein</keyword>
<feature type="domain" description="Small ribosomal subunit protein eS31" evidence="7">
    <location>
        <begin position="14"/>
        <end position="56"/>
    </location>
</feature>
<dbReference type="AlphaFoldDB" id="A0AAF0FL71"/>
<comment type="subunit">
    <text evidence="6">Part of the 30S ribosomal subunit.</text>
</comment>
<dbReference type="GO" id="GO:0008270">
    <property type="term" value="F:zinc ion binding"/>
    <property type="evidence" value="ECO:0007669"/>
    <property type="project" value="UniProtKB-UniRule"/>
</dbReference>
<reference evidence="8" key="1">
    <citation type="submission" date="2022-01" db="EMBL/GenBank/DDBJ databases">
        <title>Complete genome of Methanomicrobium antiquum DSM 21220.</title>
        <authorList>
            <person name="Chen S.-C."/>
            <person name="You Y.-T."/>
            <person name="Zhou Y.-Z."/>
            <person name="Lai M.-C."/>
        </authorList>
    </citation>
    <scope>NUCLEOTIDE SEQUENCE</scope>
    <source>
        <strain evidence="8">DSM 21220</strain>
    </source>
</reference>
<dbReference type="InterPro" id="IPR022845">
    <property type="entry name" value="Ribosomal_eS31_arc"/>
</dbReference>
<proteinExistence type="inferred from homology"/>
<dbReference type="HAMAP" id="MF_00777">
    <property type="entry name" value="Ribosomal_eS31"/>
    <property type="match status" value="1"/>
</dbReference>
<dbReference type="SMART" id="SM01402">
    <property type="entry name" value="Ribosomal_S27"/>
    <property type="match status" value="1"/>
</dbReference>
<dbReference type="GO" id="GO:1990904">
    <property type="term" value="C:ribonucleoprotein complex"/>
    <property type="evidence" value="ECO:0007669"/>
    <property type="project" value="UniProtKB-KW"/>
</dbReference>
<feature type="binding site" evidence="6">
    <location>
        <position position="53"/>
    </location>
    <ligand>
        <name>Zn(2+)</name>
        <dbReference type="ChEBI" id="CHEBI:29105"/>
    </ligand>
</feature>
<evidence type="ECO:0000256" key="4">
    <source>
        <dbReference type="ARBA" id="ARBA00022980"/>
    </source>
</evidence>
<feature type="binding site" evidence="6">
    <location>
        <position position="50"/>
    </location>
    <ligand>
        <name>Zn(2+)</name>
        <dbReference type="ChEBI" id="CHEBI:29105"/>
    </ligand>
</feature>
<accession>A0AAF0FL71</accession>
<evidence type="ECO:0000256" key="5">
    <source>
        <dbReference type="ARBA" id="ARBA00023274"/>
    </source>
</evidence>
<dbReference type="RefSeq" id="WP_278099393.1">
    <property type="nucleotide sequence ID" value="NZ_CP091092.1"/>
</dbReference>
<keyword evidence="1 6" id="KW-0479">Metal-binding</keyword>
<evidence type="ECO:0000313" key="9">
    <source>
        <dbReference type="Proteomes" id="UP001218895"/>
    </source>
</evidence>
<evidence type="ECO:0000256" key="1">
    <source>
        <dbReference type="ARBA" id="ARBA00022723"/>
    </source>
</evidence>
<evidence type="ECO:0000256" key="2">
    <source>
        <dbReference type="ARBA" id="ARBA00022771"/>
    </source>
</evidence>
<dbReference type="InterPro" id="IPR011332">
    <property type="entry name" value="Ribosomal_zn-bd"/>
</dbReference>